<keyword evidence="4" id="KW-1185">Reference proteome</keyword>
<evidence type="ECO:0008006" key="5">
    <source>
        <dbReference type="Google" id="ProtNLM"/>
    </source>
</evidence>
<dbReference type="EMBL" id="OZ021742">
    <property type="protein sequence ID" value="CAK9327438.1"/>
    <property type="molecule type" value="Genomic_DNA"/>
</dbReference>
<feature type="compositionally biased region" description="Basic and acidic residues" evidence="2">
    <location>
        <begin position="55"/>
        <end position="68"/>
    </location>
</feature>
<dbReference type="PANTHER" id="PTHR35295:SF1">
    <property type="entry name" value="DNA LIGASE-LIKE PROTEIN"/>
    <property type="match status" value="1"/>
</dbReference>
<accession>A0ABP0Z3T7</accession>
<evidence type="ECO:0000313" key="4">
    <source>
        <dbReference type="Proteomes" id="UP001642487"/>
    </source>
</evidence>
<keyword evidence="1" id="KW-0175">Coiled coil</keyword>
<dbReference type="PANTHER" id="PTHR35295">
    <property type="entry name" value="DNA LIGASE-LIKE PROTEIN"/>
    <property type="match status" value="1"/>
</dbReference>
<sequence length="255" mass="29497">MHHDSAGYLQVLIIQHSKRFETENGSPSSILKFSSTSIQMGNMKIPTTKTRTRKRVSDTDLKSSDQRKRTNDDIDLDLDLSDDLKGIVSALNQIKERAHKDDQKKNEETISSVATEMRTMIEEVKSKLEKDRQNFAKALSKSSKECENCLKNETAKFQALYEKFTKEKTTHLQAIKDTISKFEEEKERLFAKYEQLRKRERSLISEQEKAYAEKIAQLEESLKRKKQDDKTFSLLRKTLGSFLETGSDEDFPADD</sequence>
<protein>
    <recommendedName>
        <fullName evidence="5">DNA ligase 1</fullName>
    </recommendedName>
</protein>
<feature type="coiled-coil region" evidence="1">
    <location>
        <begin position="114"/>
        <end position="141"/>
    </location>
</feature>
<feature type="region of interest" description="Disordered" evidence="2">
    <location>
        <begin position="42"/>
        <end position="68"/>
    </location>
</feature>
<evidence type="ECO:0000256" key="1">
    <source>
        <dbReference type="SAM" id="Coils"/>
    </source>
</evidence>
<evidence type="ECO:0000313" key="3">
    <source>
        <dbReference type="EMBL" id="CAK9327438.1"/>
    </source>
</evidence>
<feature type="coiled-coil region" evidence="1">
    <location>
        <begin position="172"/>
        <end position="228"/>
    </location>
</feature>
<evidence type="ECO:0000256" key="2">
    <source>
        <dbReference type="SAM" id="MobiDB-lite"/>
    </source>
</evidence>
<reference evidence="3 4" key="1">
    <citation type="submission" date="2024-03" db="EMBL/GenBank/DDBJ databases">
        <authorList>
            <person name="Gkanogiannis A."/>
            <person name="Becerra Lopez-Lavalle L."/>
        </authorList>
    </citation>
    <scope>NUCLEOTIDE SEQUENCE [LARGE SCALE GENOMIC DNA]</scope>
</reference>
<name>A0ABP0Z3T7_9ROSI</name>
<proteinExistence type="predicted"/>
<dbReference type="Proteomes" id="UP001642487">
    <property type="component" value="Chromosome 8"/>
</dbReference>
<gene>
    <name evidence="3" type="ORF">CITCOLO1_LOCUS19817</name>
</gene>
<organism evidence="3 4">
    <name type="scientific">Citrullus colocynthis</name>
    <name type="common">colocynth</name>
    <dbReference type="NCBI Taxonomy" id="252529"/>
    <lineage>
        <taxon>Eukaryota</taxon>
        <taxon>Viridiplantae</taxon>
        <taxon>Streptophyta</taxon>
        <taxon>Embryophyta</taxon>
        <taxon>Tracheophyta</taxon>
        <taxon>Spermatophyta</taxon>
        <taxon>Magnoliopsida</taxon>
        <taxon>eudicotyledons</taxon>
        <taxon>Gunneridae</taxon>
        <taxon>Pentapetalae</taxon>
        <taxon>rosids</taxon>
        <taxon>fabids</taxon>
        <taxon>Cucurbitales</taxon>
        <taxon>Cucurbitaceae</taxon>
        <taxon>Benincaseae</taxon>
        <taxon>Citrullus</taxon>
    </lineage>
</organism>